<evidence type="ECO:0000256" key="10">
    <source>
        <dbReference type="ARBA" id="ARBA00023136"/>
    </source>
</evidence>
<evidence type="ECO:0000259" key="18">
    <source>
        <dbReference type="PROSITE" id="PS50026"/>
    </source>
</evidence>
<dbReference type="Gene3D" id="1.10.510.10">
    <property type="entry name" value="Transferase(Phosphotransferase) domain 1"/>
    <property type="match status" value="1"/>
</dbReference>
<dbReference type="InterPro" id="IPR045274">
    <property type="entry name" value="WAK-like"/>
</dbReference>
<dbReference type="PROSITE" id="PS50026">
    <property type="entry name" value="EGF_3"/>
    <property type="match status" value="1"/>
</dbReference>
<keyword evidence="4 15" id="KW-0812">Transmembrane</keyword>
<dbReference type="CDD" id="cd14066">
    <property type="entry name" value="STKc_IRAK"/>
    <property type="match status" value="1"/>
</dbReference>
<keyword evidence="19" id="KW-0675">Receptor</keyword>
<dbReference type="FunFam" id="1.10.510.10:FF:000084">
    <property type="entry name" value="Wall-associated receptor kinase 2"/>
    <property type="match status" value="1"/>
</dbReference>
<dbReference type="GO" id="GO:0005509">
    <property type="term" value="F:calcium ion binding"/>
    <property type="evidence" value="ECO:0007669"/>
    <property type="project" value="InterPro"/>
</dbReference>
<dbReference type="SUPFAM" id="SSF56112">
    <property type="entry name" value="Protein kinase-like (PK-like)"/>
    <property type="match status" value="1"/>
</dbReference>
<feature type="disulfide bond" evidence="13">
    <location>
        <begin position="249"/>
        <end position="266"/>
    </location>
</feature>
<evidence type="ECO:0000256" key="12">
    <source>
        <dbReference type="ARBA" id="ARBA00023180"/>
    </source>
</evidence>
<keyword evidence="5 16" id="KW-0732">Signal</keyword>
<dbReference type="PROSITE" id="PS00108">
    <property type="entry name" value="PROTEIN_KINASE_ST"/>
    <property type="match status" value="1"/>
</dbReference>
<dbReference type="PROSITE" id="PS50011">
    <property type="entry name" value="PROTEIN_KINASE_DOM"/>
    <property type="match status" value="1"/>
</dbReference>
<feature type="transmembrane region" description="Helical" evidence="15">
    <location>
        <begin position="310"/>
        <end position="337"/>
    </location>
</feature>
<dbReference type="GO" id="GO:0030247">
    <property type="term" value="F:polysaccharide binding"/>
    <property type="evidence" value="ECO:0007669"/>
    <property type="project" value="InterPro"/>
</dbReference>
<keyword evidence="12" id="KW-0325">Glycoprotein</keyword>
<evidence type="ECO:0000256" key="2">
    <source>
        <dbReference type="ARBA" id="ARBA00022527"/>
    </source>
</evidence>
<dbReference type="Pfam" id="PF07714">
    <property type="entry name" value="PK_Tyr_Ser-Thr"/>
    <property type="match status" value="1"/>
</dbReference>
<evidence type="ECO:0000256" key="11">
    <source>
        <dbReference type="ARBA" id="ARBA00023157"/>
    </source>
</evidence>
<organism evidence="19 20">
    <name type="scientific">Cinnamomum micranthum f. kanehirae</name>
    <dbReference type="NCBI Taxonomy" id="337451"/>
    <lineage>
        <taxon>Eukaryota</taxon>
        <taxon>Viridiplantae</taxon>
        <taxon>Streptophyta</taxon>
        <taxon>Embryophyta</taxon>
        <taxon>Tracheophyta</taxon>
        <taxon>Spermatophyta</taxon>
        <taxon>Magnoliopsida</taxon>
        <taxon>Magnoliidae</taxon>
        <taxon>Laurales</taxon>
        <taxon>Lauraceae</taxon>
        <taxon>Cinnamomum</taxon>
    </lineage>
</organism>
<comment type="subcellular location">
    <subcellularLocation>
        <location evidence="1">Membrane</location>
        <topology evidence="1">Single-pass type I membrane protein</topology>
    </subcellularLocation>
</comment>
<keyword evidence="20" id="KW-1185">Reference proteome</keyword>
<dbReference type="FunFam" id="3.30.200.20:FF:000043">
    <property type="entry name" value="Wall-associated receptor kinase 2"/>
    <property type="match status" value="1"/>
</dbReference>
<dbReference type="Proteomes" id="UP000283530">
    <property type="component" value="Unassembled WGS sequence"/>
</dbReference>
<dbReference type="OrthoDB" id="4062651at2759"/>
<dbReference type="GO" id="GO:0004674">
    <property type="term" value="F:protein serine/threonine kinase activity"/>
    <property type="evidence" value="ECO:0007669"/>
    <property type="project" value="UniProtKB-KW"/>
</dbReference>
<name>A0A3S3N0W5_9MAGN</name>
<keyword evidence="13" id="KW-0245">EGF-like domain</keyword>
<gene>
    <name evidence="19" type="ORF">CKAN_01203700</name>
</gene>
<evidence type="ECO:0000256" key="4">
    <source>
        <dbReference type="ARBA" id="ARBA00022692"/>
    </source>
</evidence>
<dbReference type="PANTHER" id="PTHR27005:SF468">
    <property type="entry name" value="OS01G0310500 PROTEIN"/>
    <property type="match status" value="1"/>
</dbReference>
<evidence type="ECO:0000313" key="19">
    <source>
        <dbReference type="EMBL" id="RWR83286.1"/>
    </source>
</evidence>
<evidence type="ECO:0000256" key="1">
    <source>
        <dbReference type="ARBA" id="ARBA00004479"/>
    </source>
</evidence>
<dbReference type="Gene3D" id="3.30.200.20">
    <property type="entry name" value="Phosphorylase Kinase, domain 1"/>
    <property type="match status" value="1"/>
</dbReference>
<dbReference type="InterPro" id="IPR001245">
    <property type="entry name" value="Ser-Thr/Tyr_kinase_cat_dom"/>
</dbReference>
<sequence>MVLYILVQLLWFVSSAVTSSSKPICQTKCGEIDIPYPFGIGEPHCFKNDAFKLTCHNSSTPPTLRPYWREHEIQNISSLLQGEMTVSTHVSYDCYDGAGNLSSSFSDWIKLPEDGPYTYSSTRNQFTAIGCDTVGYVSVYKESFLWRGACASTCLNETGAINGSCDGMGCCKFEIPKAVKTFSAAMNIIFNNETSVSDSNHCSYSFLGDPRQFNFSQSNFTTAFAPTVLDWVVGNEKCKDVEGKEGYACHNYSSCYDSWDGPGYRCLCRNGYKGNPYSNGTDGCIDINECDDENHCNGICRNTRGSYKCITYGILVSIGIGVAILLLIMGGGWTYWASKKRKRIKLKEKFFQQNGGFLLQQKISTRGVETFRIFTLEELERATNNYDTSNIVGEGGFGVVYKGVLSNNRTVAIKRSKIIDASQTEQFVNELAILSQINHRNVVKLLGCCLEDQVPILVYEFIPNGTLYDHIHEAGNVTSISLEDRLRIAVETAEALAYLHSATSMPVLHRDIKSANILLDDNFTAKVSDFGLSRLVPIDHTQISTLVMGTLGYLDPEYFQTGYLTSKSDVYSFGVVLVELLTGEKPVFSNRSQEDRSLVMYFLNAMKEDRLFQVLEEKIRSAGPKEQLMAISQLAKRCLKFKGEDRPKMKEVVEELQRLRRFQEPLLFHEDEETQSLLHGTSQGYTGEASGQYNSEKQMDLALEIGR</sequence>
<keyword evidence="6 14" id="KW-0547">Nucleotide-binding</keyword>
<feature type="domain" description="Protein kinase" evidence="17">
    <location>
        <begin position="386"/>
        <end position="667"/>
    </location>
</feature>
<keyword evidence="2" id="KW-0723">Serine/threonine-protein kinase</keyword>
<keyword evidence="7 19" id="KW-0418">Kinase</keyword>
<dbReference type="PANTHER" id="PTHR27005">
    <property type="entry name" value="WALL-ASSOCIATED RECEPTOR KINASE-LIKE 21"/>
    <property type="match status" value="1"/>
</dbReference>
<feature type="binding site" evidence="14">
    <location>
        <position position="414"/>
    </location>
    <ligand>
        <name>ATP</name>
        <dbReference type="ChEBI" id="CHEBI:30616"/>
    </ligand>
</feature>
<evidence type="ECO:0000256" key="9">
    <source>
        <dbReference type="ARBA" id="ARBA00022989"/>
    </source>
</evidence>
<evidence type="ECO:0000256" key="3">
    <source>
        <dbReference type="ARBA" id="ARBA00022679"/>
    </source>
</evidence>
<dbReference type="InterPro" id="IPR018097">
    <property type="entry name" value="EGF_Ca-bd_CS"/>
</dbReference>
<evidence type="ECO:0000256" key="7">
    <source>
        <dbReference type="ARBA" id="ARBA00022777"/>
    </source>
</evidence>
<evidence type="ECO:0000256" key="15">
    <source>
        <dbReference type="SAM" id="Phobius"/>
    </source>
</evidence>
<dbReference type="InterPro" id="IPR000742">
    <property type="entry name" value="EGF"/>
</dbReference>
<dbReference type="InterPro" id="IPR025287">
    <property type="entry name" value="WAK_GUB"/>
</dbReference>
<evidence type="ECO:0000256" key="6">
    <source>
        <dbReference type="ARBA" id="ARBA00022741"/>
    </source>
</evidence>
<dbReference type="InterPro" id="IPR017441">
    <property type="entry name" value="Protein_kinase_ATP_BS"/>
</dbReference>
<feature type="signal peptide" evidence="16">
    <location>
        <begin position="1"/>
        <end position="21"/>
    </location>
</feature>
<dbReference type="Gene3D" id="2.10.25.10">
    <property type="entry name" value="Laminin"/>
    <property type="match status" value="1"/>
</dbReference>
<dbReference type="CDD" id="cd00054">
    <property type="entry name" value="EGF_CA"/>
    <property type="match status" value="1"/>
</dbReference>
<evidence type="ECO:0000256" key="13">
    <source>
        <dbReference type="PROSITE-ProRule" id="PRU00076"/>
    </source>
</evidence>
<keyword evidence="9 15" id="KW-1133">Transmembrane helix</keyword>
<dbReference type="InterPro" id="IPR011009">
    <property type="entry name" value="Kinase-like_dom_sf"/>
</dbReference>
<evidence type="ECO:0000256" key="8">
    <source>
        <dbReference type="ARBA" id="ARBA00022840"/>
    </source>
</evidence>
<dbReference type="GO" id="GO:0005886">
    <property type="term" value="C:plasma membrane"/>
    <property type="evidence" value="ECO:0007669"/>
    <property type="project" value="TreeGrafter"/>
</dbReference>
<feature type="chain" id="PRO_5018607445" evidence="16">
    <location>
        <begin position="22"/>
        <end position="707"/>
    </location>
</feature>
<dbReference type="GO" id="GO:0007166">
    <property type="term" value="P:cell surface receptor signaling pathway"/>
    <property type="evidence" value="ECO:0007669"/>
    <property type="project" value="InterPro"/>
</dbReference>
<dbReference type="PROSITE" id="PS01187">
    <property type="entry name" value="EGF_CA"/>
    <property type="match status" value="1"/>
</dbReference>
<dbReference type="SMART" id="SM00220">
    <property type="entry name" value="S_TKc"/>
    <property type="match status" value="1"/>
</dbReference>
<keyword evidence="3" id="KW-0808">Transferase</keyword>
<comment type="caution">
    <text evidence="13">Lacks conserved residue(s) required for the propagation of feature annotation.</text>
</comment>
<evidence type="ECO:0000313" key="20">
    <source>
        <dbReference type="Proteomes" id="UP000283530"/>
    </source>
</evidence>
<dbReference type="InterPro" id="IPR000719">
    <property type="entry name" value="Prot_kinase_dom"/>
</dbReference>
<dbReference type="Pfam" id="PF13947">
    <property type="entry name" value="GUB_WAK_bind"/>
    <property type="match status" value="1"/>
</dbReference>
<dbReference type="PROSITE" id="PS00107">
    <property type="entry name" value="PROTEIN_KINASE_ATP"/>
    <property type="match status" value="1"/>
</dbReference>
<comment type="caution">
    <text evidence="19">The sequence shown here is derived from an EMBL/GenBank/DDBJ whole genome shotgun (WGS) entry which is preliminary data.</text>
</comment>
<evidence type="ECO:0000256" key="16">
    <source>
        <dbReference type="SAM" id="SignalP"/>
    </source>
</evidence>
<dbReference type="InterPro" id="IPR008271">
    <property type="entry name" value="Ser/Thr_kinase_AS"/>
</dbReference>
<reference evidence="19 20" key="1">
    <citation type="journal article" date="2019" name="Nat. Plants">
        <title>Stout camphor tree genome fills gaps in understanding of flowering plant genome evolution.</title>
        <authorList>
            <person name="Chaw S.M."/>
            <person name="Liu Y.C."/>
            <person name="Wu Y.W."/>
            <person name="Wang H.Y."/>
            <person name="Lin C.I."/>
            <person name="Wu C.S."/>
            <person name="Ke H.M."/>
            <person name="Chang L.Y."/>
            <person name="Hsu C.Y."/>
            <person name="Yang H.T."/>
            <person name="Sudianto E."/>
            <person name="Hsu M.H."/>
            <person name="Wu K.P."/>
            <person name="Wang L.N."/>
            <person name="Leebens-Mack J.H."/>
            <person name="Tsai I.J."/>
        </authorList>
    </citation>
    <scope>NUCLEOTIDE SEQUENCE [LARGE SCALE GENOMIC DNA]</scope>
    <source>
        <strain evidence="20">cv. Chaw 1501</strain>
        <tissue evidence="19">Young leaves</tissue>
    </source>
</reference>
<feature type="domain" description="EGF-like" evidence="18">
    <location>
        <begin position="240"/>
        <end position="279"/>
    </location>
</feature>
<keyword evidence="10 15" id="KW-0472">Membrane</keyword>
<keyword evidence="11 13" id="KW-1015">Disulfide bond</keyword>
<protein>
    <submittedName>
        <fullName evidence="19">Putative wall-associated receptor kinase-like protein 16</fullName>
    </submittedName>
</protein>
<evidence type="ECO:0000259" key="17">
    <source>
        <dbReference type="PROSITE" id="PS50011"/>
    </source>
</evidence>
<evidence type="ECO:0000256" key="5">
    <source>
        <dbReference type="ARBA" id="ARBA00022729"/>
    </source>
</evidence>
<evidence type="ECO:0000256" key="14">
    <source>
        <dbReference type="PROSITE-ProRule" id="PRU10141"/>
    </source>
</evidence>
<dbReference type="EMBL" id="QPKB01000004">
    <property type="protein sequence ID" value="RWR83286.1"/>
    <property type="molecule type" value="Genomic_DNA"/>
</dbReference>
<dbReference type="GO" id="GO:0005524">
    <property type="term" value="F:ATP binding"/>
    <property type="evidence" value="ECO:0007669"/>
    <property type="project" value="UniProtKB-UniRule"/>
</dbReference>
<dbReference type="AlphaFoldDB" id="A0A3S3N0W5"/>
<keyword evidence="8 14" id="KW-0067">ATP-binding</keyword>
<proteinExistence type="predicted"/>
<accession>A0A3S3N0W5</accession>